<accession>K1UB54</accession>
<name>K1UB54_9ZZZZ</name>
<protein>
    <submittedName>
        <fullName evidence="1">Phage repressor</fullName>
    </submittedName>
</protein>
<comment type="caution">
    <text evidence="1">The sequence shown here is derived from an EMBL/GenBank/DDBJ whole genome shotgun (WGS) entry which is preliminary data.</text>
</comment>
<organism evidence="1">
    <name type="scientific">human gut metagenome</name>
    <dbReference type="NCBI Taxonomy" id="408170"/>
    <lineage>
        <taxon>unclassified sequences</taxon>
        <taxon>metagenomes</taxon>
        <taxon>organismal metagenomes</taxon>
    </lineage>
</organism>
<dbReference type="EMBL" id="AJWY01001698">
    <property type="protein sequence ID" value="EKC79423.1"/>
    <property type="molecule type" value="Genomic_DNA"/>
</dbReference>
<proteinExistence type="predicted"/>
<sequence>MFADARQRGMQIPFYNTDVEQHIASLDRLEAECDLVVLPVGDCDLAMVYNGRAMGAVVPPGTIVLLKAIDADAIIPGEEYVIVCQKIVTLRIVRAADAEGKYRLVPGDRENFDDILVNASDITSVYKVKGKLIINS</sequence>
<evidence type="ECO:0000313" key="1">
    <source>
        <dbReference type="EMBL" id="EKC79423.1"/>
    </source>
</evidence>
<reference evidence="1" key="1">
    <citation type="journal article" date="2013" name="Environ. Microbiol.">
        <title>Microbiota from the distal guts of lean and obese adolescents exhibit partial functional redundancy besides clear differences in community structure.</title>
        <authorList>
            <person name="Ferrer M."/>
            <person name="Ruiz A."/>
            <person name="Lanza F."/>
            <person name="Haange S.B."/>
            <person name="Oberbach A."/>
            <person name="Till H."/>
            <person name="Bargiela R."/>
            <person name="Campoy C."/>
            <person name="Segura M.T."/>
            <person name="Richter M."/>
            <person name="von Bergen M."/>
            <person name="Seifert J."/>
            <person name="Suarez A."/>
        </authorList>
    </citation>
    <scope>NUCLEOTIDE SEQUENCE</scope>
</reference>
<gene>
    <name evidence="1" type="ORF">LEA_02457</name>
</gene>
<dbReference type="AlphaFoldDB" id="K1UB54"/>